<dbReference type="SUPFAM" id="SSF56784">
    <property type="entry name" value="HAD-like"/>
    <property type="match status" value="1"/>
</dbReference>
<dbReference type="EMBL" id="ACKZ01000008">
    <property type="protein sequence ID" value="EEW38018.1"/>
    <property type="molecule type" value="Genomic_DNA"/>
</dbReference>
<keyword evidence="1" id="KW-0378">Hydrolase</keyword>
<gene>
    <name evidence="1" type="ORF">HMPREF0444_0262</name>
</gene>
<dbReference type="eggNOG" id="COG1011">
    <property type="taxonomic scope" value="Bacteria"/>
</dbReference>
<proteinExistence type="predicted"/>
<dbReference type="PANTHER" id="PTHR43611:SF3">
    <property type="entry name" value="FLAVIN MONONUCLEOTIDE HYDROLASE 1, CHLOROPLATIC"/>
    <property type="match status" value="1"/>
</dbReference>
<evidence type="ECO:0000313" key="1">
    <source>
        <dbReference type="EMBL" id="EEW38018.1"/>
    </source>
</evidence>
<dbReference type="PANTHER" id="PTHR43611">
    <property type="entry name" value="ALPHA-D-GLUCOSE 1-PHOSPHATE PHOSPHATASE"/>
    <property type="match status" value="1"/>
</dbReference>
<dbReference type="GO" id="GO:0016787">
    <property type="term" value="F:hydrolase activity"/>
    <property type="evidence" value="ECO:0007669"/>
    <property type="project" value="UniProtKB-KW"/>
</dbReference>
<dbReference type="Proteomes" id="UP000005926">
    <property type="component" value="Unassembled WGS sequence"/>
</dbReference>
<dbReference type="PRINTS" id="PR00413">
    <property type="entry name" value="HADHALOGNASE"/>
</dbReference>
<dbReference type="Pfam" id="PF00702">
    <property type="entry name" value="Hydrolase"/>
    <property type="match status" value="1"/>
</dbReference>
<keyword evidence="2" id="KW-1185">Reference proteome</keyword>
<dbReference type="InterPro" id="IPR023214">
    <property type="entry name" value="HAD_sf"/>
</dbReference>
<protein>
    <submittedName>
        <fullName evidence="1">HAD hydrolase, family IA, variant 3</fullName>
    </submittedName>
</protein>
<name>C8NEB7_9LACT</name>
<reference evidence="1 2" key="1">
    <citation type="submission" date="2009-08" db="EMBL/GenBank/DDBJ databases">
        <authorList>
            <person name="Muzny D."/>
            <person name="Qin X."/>
            <person name="Deng J."/>
            <person name="Jiang H."/>
            <person name="Liu Y."/>
            <person name="Qu J."/>
            <person name="Song X.-Z."/>
            <person name="Zhang L."/>
            <person name="Thornton R."/>
            <person name="Coyle M."/>
            <person name="Francisco L."/>
            <person name="Jackson L."/>
            <person name="Javaid M."/>
            <person name="Korchina V."/>
            <person name="Kovar C."/>
            <person name="Mata R."/>
            <person name="Mathew T."/>
            <person name="Ngo R."/>
            <person name="Nguyen L."/>
            <person name="Nguyen N."/>
            <person name="Okwuonu G."/>
            <person name="Ongeri F."/>
            <person name="Pham C."/>
            <person name="Simmons D."/>
            <person name="Wilczek-Boney K."/>
            <person name="Hale W."/>
            <person name="Jakkamsetti A."/>
            <person name="Pham P."/>
            <person name="Ruth R."/>
            <person name="San Lucas F."/>
            <person name="Warren J."/>
            <person name="Zhang J."/>
            <person name="Zhao Z."/>
            <person name="Zhou C."/>
            <person name="Zhu D."/>
            <person name="Lee S."/>
            <person name="Bess C."/>
            <person name="Blankenburg K."/>
            <person name="Forbes L."/>
            <person name="Fu Q."/>
            <person name="Gubbala S."/>
            <person name="Hirani K."/>
            <person name="Jayaseelan J.C."/>
            <person name="Lara F."/>
            <person name="Munidasa M."/>
            <person name="Palculict T."/>
            <person name="Patil S."/>
            <person name="Pu L.-L."/>
            <person name="Saada N."/>
            <person name="Tang L."/>
            <person name="Weissenberger G."/>
            <person name="Zhu Y."/>
            <person name="Hemphill L."/>
            <person name="Shang Y."/>
            <person name="Youmans B."/>
            <person name="Ayvaz T."/>
            <person name="Ross M."/>
            <person name="Santibanez J."/>
            <person name="Aqrawi P."/>
            <person name="Gross S."/>
            <person name="Joshi V."/>
            <person name="Fowler G."/>
            <person name="Nazareth L."/>
            <person name="Reid J."/>
            <person name="Worley K."/>
            <person name="Petrosino J."/>
            <person name="Highlander S."/>
            <person name="Gibbs R."/>
        </authorList>
    </citation>
    <scope>NUCLEOTIDE SEQUENCE [LARGE SCALE GENOMIC DNA]</scope>
    <source>
        <strain evidence="1 2">ATCC 49175</strain>
    </source>
</reference>
<dbReference type="Gene3D" id="3.40.50.1000">
    <property type="entry name" value="HAD superfamily/HAD-like"/>
    <property type="match status" value="1"/>
</dbReference>
<dbReference type="AlphaFoldDB" id="C8NEB7"/>
<evidence type="ECO:0000313" key="2">
    <source>
        <dbReference type="Proteomes" id="UP000005926"/>
    </source>
</evidence>
<dbReference type="InterPro" id="IPR006439">
    <property type="entry name" value="HAD-SF_hydro_IA"/>
</dbReference>
<sequence length="205" mass="24271">MGNVLIEWNSEKILQAITDDRKLQNLLRKEVFETGLWVQTDEGVKTREEMIEIVTTKIGEEYRNELTQLSRYWYKYVDVYTKVQDRIIELSKNGYNIYILSNTAYTFYDLVKEGYLPAASIAKGIVLSCEEKVLKPNEKIYNILLERYNLDPHDTMFFDDLSENIWGAARCGINGFVVENERELLTYLDKLREEMNWRQLRTLLN</sequence>
<dbReference type="Gene3D" id="1.10.150.240">
    <property type="entry name" value="Putative phosphatase, domain 2"/>
    <property type="match status" value="1"/>
</dbReference>
<accession>C8NEB7</accession>
<dbReference type="InterPro" id="IPR023198">
    <property type="entry name" value="PGP-like_dom2"/>
</dbReference>
<dbReference type="STRING" id="638301.HMPREF0444_0262"/>
<dbReference type="CDD" id="cd02603">
    <property type="entry name" value="HAD_sEH-N_like"/>
    <property type="match status" value="1"/>
</dbReference>
<dbReference type="NCBIfam" id="TIGR01509">
    <property type="entry name" value="HAD-SF-IA-v3"/>
    <property type="match status" value="1"/>
</dbReference>
<dbReference type="HOGENOM" id="CLU_045011_9_1_9"/>
<dbReference type="InterPro" id="IPR036412">
    <property type="entry name" value="HAD-like_sf"/>
</dbReference>
<organism evidence="1 2">
    <name type="scientific">Granulicatella adiacens ATCC 49175</name>
    <dbReference type="NCBI Taxonomy" id="638301"/>
    <lineage>
        <taxon>Bacteria</taxon>
        <taxon>Bacillati</taxon>
        <taxon>Bacillota</taxon>
        <taxon>Bacilli</taxon>
        <taxon>Lactobacillales</taxon>
        <taxon>Carnobacteriaceae</taxon>
        <taxon>Granulicatella</taxon>
    </lineage>
</organism>
<comment type="caution">
    <text evidence="1">The sequence shown here is derived from an EMBL/GenBank/DDBJ whole genome shotgun (WGS) entry which is preliminary data.</text>
</comment>